<dbReference type="EMBL" id="JACIVE010000064">
    <property type="protein sequence ID" value="MBB1096154.1"/>
    <property type="molecule type" value="Genomic_DNA"/>
</dbReference>
<organism evidence="2 3">
    <name type="scientific">Limosilactobacillus agrestis</name>
    <dbReference type="NCBI Taxonomy" id="2759748"/>
    <lineage>
        <taxon>Bacteria</taxon>
        <taxon>Bacillati</taxon>
        <taxon>Bacillota</taxon>
        <taxon>Bacilli</taxon>
        <taxon>Lactobacillales</taxon>
        <taxon>Lactobacillaceae</taxon>
        <taxon>Limosilactobacillus</taxon>
    </lineage>
</organism>
<proteinExistence type="predicted"/>
<keyword evidence="1" id="KW-0812">Transmembrane</keyword>
<evidence type="ECO:0000313" key="3">
    <source>
        <dbReference type="Proteomes" id="UP000534578"/>
    </source>
</evidence>
<sequence length="47" mass="4894">MTNIVKAAGGLLATIVVVLFCACICGLVLGGLISANILLWHWIISVL</sequence>
<evidence type="ECO:0000313" key="2">
    <source>
        <dbReference type="EMBL" id="MBB1096154.1"/>
    </source>
</evidence>
<reference evidence="2 3" key="1">
    <citation type="submission" date="2020-07" db="EMBL/GenBank/DDBJ databases">
        <title>Description of Limosilactobacillus balticus sp. nov., Limosilactobacillus agrestis sp. nov., Limosilactobacillus albertensis sp. nov., Limosilactobacillus rudii sp. nov., Limosilactobacillus fastidiosus sp. nov., five novel Limosilactobacillus species isolated from the vertebrate gastrointestinal tract, and proposal of 6 subspecies of Limosilactobacillus reuteri adapted to the gastrointestinal tract of specific vertebrate hosts.</title>
        <authorList>
            <person name="Li F."/>
            <person name="Cheng C."/>
            <person name="Zheng J."/>
            <person name="Quevedo R.M."/>
            <person name="Li J."/>
            <person name="Roos S."/>
            <person name="Gaenzle M.G."/>
            <person name="Walter J."/>
        </authorList>
    </citation>
    <scope>NUCLEOTIDE SEQUENCE [LARGE SCALE GENOMIC DNA]</scope>
    <source>
        <strain evidence="2 3">BG-MG3-A</strain>
    </source>
</reference>
<dbReference type="AlphaFoldDB" id="A0A7W3UID4"/>
<protein>
    <submittedName>
        <fullName evidence="2">Uncharacterized protein</fullName>
    </submittedName>
</protein>
<feature type="transmembrane region" description="Helical" evidence="1">
    <location>
        <begin position="12"/>
        <end position="43"/>
    </location>
</feature>
<dbReference type="PROSITE" id="PS51257">
    <property type="entry name" value="PROKAR_LIPOPROTEIN"/>
    <property type="match status" value="1"/>
</dbReference>
<comment type="caution">
    <text evidence="2">The sequence shown here is derived from an EMBL/GenBank/DDBJ whole genome shotgun (WGS) entry which is preliminary data.</text>
</comment>
<gene>
    <name evidence="2" type="ORF">H5R92_08265</name>
</gene>
<evidence type="ECO:0000256" key="1">
    <source>
        <dbReference type="SAM" id="Phobius"/>
    </source>
</evidence>
<dbReference type="RefSeq" id="WP_182578998.1">
    <property type="nucleotide sequence ID" value="NZ_JACIVE010000064.1"/>
</dbReference>
<keyword evidence="1" id="KW-0472">Membrane</keyword>
<name>A0A7W3UID4_9LACO</name>
<dbReference type="Proteomes" id="UP000534578">
    <property type="component" value="Unassembled WGS sequence"/>
</dbReference>
<keyword evidence="1" id="KW-1133">Transmembrane helix</keyword>
<accession>A0A7W3UID4</accession>